<dbReference type="Proteomes" id="UP000612055">
    <property type="component" value="Unassembled WGS sequence"/>
</dbReference>
<comment type="subcellular location">
    <subcellularLocation>
        <location evidence="1">Cytoplasm</location>
        <location evidence="1">Cytoskeleton</location>
        <location evidence="1">Cilium axoneme</location>
    </subcellularLocation>
</comment>
<organism evidence="2 3">
    <name type="scientific">Edaphochlamys debaryana</name>
    <dbReference type="NCBI Taxonomy" id="47281"/>
    <lineage>
        <taxon>Eukaryota</taxon>
        <taxon>Viridiplantae</taxon>
        <taxon>Chlorophyta</taxon>
        <taxon>core chlorophytes</taxon>
        <taxon>Chlorophyceae</taxon>
        <taxon>CS clade</taxon>
        <taxon>Chlamydomonadales</taxon>
        <taxon>Chlamydomonadales incertae sedis</taxon>
        <taxon>Edaphochlamys</taxon>
    </lineage>
</organism>
<sequence length="549" mass="58994">MRQLKVKVRDATVATRVPTLERWPRVSSLDLLLDDVIYPLTRAADDPLDPPELDTQMLLPVTRQPLACRQRITSLAVRLEHLDPVDPISPVAISALPLWFPSLKDLNLDLPIATSSSLQLRYMYDALATLPHLESLRVPNCIDLSGVGALRNSLRRLRIKEVVTRGLIDLAIGALPDTLSLHKLEKLEVENGWAEAAFVHGLLRGCARGGRSIDVCLELTVMEGAEANWGGNFGFTFSAGVLKEVRYDGHLTDLCMASKVLRASPEVLPGETVLRLAEVRLQAELLPEERVQMLRSDLKRFVRVEVEGLALSREPAVPSLAPLVQARQLFGSPRQLTWCGFRNSVELSTAALTAAEQRAAAAQRHDGAAKPPLPPPCALPKPEAILQRAVDRLAAAARPDCLQPDADIHTPVLLARGSVVATLAHTPTAVLPWLQALAVTSDSLLPGAKGEDVVAEVKVLPTAAAVLVRCGEARGAAAALLAAAAAATRGQPHGSLELVPLGLGWHPDEQLEAALQQEMQRALDAGAAHGSDACLAWAVSVFAFLARLP</sequence>
<accession>A0A836BZM0</accession>
<protein>
    <submittedName>
        <fullName evidence="2">Uncharacterized protein</fullName>
    </submittedName>
</protein>
<reference evidence="2" key="1">
    <citation type="journal article" date="2020" name="bioRxiv">
        <title>Comparative genomics of Chlamydomonas.</title>
        <authorList>
            <person name="Craig R.J."/>
            <person name="Hasan A.R."/>
            <person name="Ness R.W."/>
            <person name="Keightley P.D."/>
        </authorList>
    </citation>
    <scope>NUCLEOTIDE SEQUENCE</scope>
    <source>
        <strain evidence="2">CCAP 11/70</strain>
    </source>
</reference>
<dbReference type="OrthoDB" id="562527at2759"/>
<gene>
    <name evidence="2" type="ORF">HYH03_007043</name>
</gene>
<keyword evidence="3" id="KW-1185">Reference proteome</keyword>
<evidence type="ECO:0000256" key="1">
    <source>
        <dbReference type="ARBA" id="ARBA00004430"/>
    </source>
</evidence>
<dbReference type="InterPro" id="IPR032675">
    <property type="entry name" value="LRR_dom_sf"/>
</dbReference>
<dbReference type="AlphaFoldDB" id="A0A836BZM0"/>
<evidence type="ECO:0000313" key="2">
    <source>
        <dbReference type="EMBL" id="KAG2494800.1"/>
    </source>
</evidence>
<dbReference type="GO" id="GO:0005930">
    <property type="term" value="C:axoneme"/>
    <property type="evidence" value="ECO:0007669"/>
    <property type="project" value="UniProtKB-SubCell"/>
</dbReference>
<dbReference type="Gene3D" id="3.80.10.10">
    <property type="entry name" value="Ribonuclease Inhibitor"/>
    <property type="match status" value="1"/>
</dbReference>
<comment type="caution">
    <text evidence="2">The sequence shown here is derived from an EMBL/GenBank/DDBJ whole genome shotgun (WGS) entry which is preliminary data.</text>
</comment>
<evidence type="ECO:0000313" key="3">
    <source>
        <dbReference type="Proteomes" id="UP000612055"/>
    </source>
</evidence>
<proteinExistence type="predicted"/>
<name>A0A836BZM0_9CHLO</name>
<dbReference type="EMBL" id="JAEHOE010000028">
    <property type="protein sequence ID" value="KAG2494800.1"/>
    <property type="molecule type" value="Genomic_DNA"/>
</dbReference>